<dbReference type="EMBL" id="BPLQ01005955">
    <property type="protein sequence ID" value="GIY18858.1"/>
    <property type="molecule type" value="Genomic_DNA"/>
</dbReference>
<accession>A0AAV4RFT1</accession>
<evidence type="ECO:0000313" key="2">
    <source>
        <dbReference type="EMBL" id="GIY18858.1"/>
    </source>
</evidence>
<gene>
    <name evidence="2" type="ORF">CDAR_251581</name>
</gene>
<dbReference type="AlphaFoldDB" id="A0AAV4RFT1"/>
<evidence type="ECO:0000256" key="1">
    <source>
        <dbReference type="SAM" id="MobiDB-lite"/>
    </source>
</evidence>
<organism evidence="2 3">
    <name type="scientific">Caerostris darwini</name>
    <dbReference type="NCBI Taxonomy" id="1538125"/>
    <lineage>
        <taxon>Eukaryota</taxon>
        <taxon>Metazoa</taxon>
        <taxon>Ecdysozoa</taxon>
        <taxon>Arthropoda</taxon>
        <taxon>Chelicerata</taxon>
        <taxon>Arachnida</taxon>
        <taxon>Araneae</taxon>
        <taxon>Araneomorphae</taxon>
        <taxon>Entelegynae</taxon>
        <taxon>Araneoidea</taxon>
        <taxon>Araneidae</taxon>
        <taxon>Caerostris</taxon>
    </lineage>
</organism>
<name>A0AAV4RFT1_9ARAC</name>
<protein>
    <submittedName>
        <fullName evidence="2">Uncharacterized protein</fullName>
    </submittedName>
</protein>
<dbReference type="Proteomes" id="UP001054837">
    <property type="component" value="Unassembled WGS sequence"/>
</dbReference>
<proteinExistence type="predicted"/>
<reference evidence="2 3" key="1">
    <citation type="submission" date="2021-06" db="EMBL/GenBank/DDBJ databases">
        <title>Caerostris darwini draft genome.</title>
        <authorList>
            <person name="Kono N."/>
            <person name="Arakawa K."/>
        </authorList>
    </citation>
    <scope>NUCLEOTIDE SEQUENCE [LARGE SCALE GENOMIC DNA]</scope>
</reference>
<sequence length="96" mass="11192">MSADCKMLVENSSKKKSVPITGLVTDSSGCETAHLGVTFRHKTVKEKKDKKFRTKKKEERKHGRNGMGKLHLVFRSKLRRKFIVVDRREKYQVFVK</sequence>
<keyword evidence="3" id="KW-1185">Reference proteome</keyword>
<feature type="compositionally biased region" description="Basic residues" evidence="1">
    <location>
        <begin position="46"/>
        <end position="55"/>
    </location>
</feature>
<comment type="caution">
    <text evidence="2">The sequence shown here is derived from an EMBL/GenBank/DDBJ whole genome shotgun (WGS) entry which is preliminary data.</text>
</comment>
<feature type="region of interest" description="Disordered" evidence="1">
    <location>
        <begin position="46"/>
        <end position="70"/>
    </location>
</feature>
<evidence type="ECO:0000313" key="3">
    <source>
        <dbReference type="Proteomes" id="UP001054837"/>
    </source>
</evidence>